<feature type="transmembrane region" description="Helical" evidence="7">
    <location>
        <begin position="160"/>
        <end position="179"/>
    </location>
</feature>
<feature type="transmembrane region" description="Helical" evidence="7">
    <location>
        <begin position="12"/>
        <end position="34"/>
    </location>
</feature>
<keyword evidence="3" id="KW-1003">Cell membrane</keyword>
<organism evidence="8 9">
    <name type="scientific">Nonomuraea composti</name>
    <dbReference type="NCBI Taxonomy" id="2720023"/>
    <lineage>
        <taxon>Bacteria</taxon>
        <taxon>Bacillati</taxon>
        <taxon>Actinomycetota</taxon>
        <taxon>Actinomycetes</taxon>
        <taxon>Streptosporangiales</taxon>
        <taxon>Streptosporangiaceae</taxon>
        <taxon>Nonomuraea</taxon>
    </lineage>
</organism>
<name>A0ABX1B843_9ACTN</name>
<gene>
    <name evidence="8" type="ORF">HCN51_25235</name>
</gene>
<sequence length="542" mass="54930">MTSPTPPQAFVVPPALGWLLAVPALLGALITLVLPTAQTIWLSFQSGGVLRESTYVGMANYGKLLGESGFWQALGFTLSLTVIPLLVAVVVGPLLALALDRAGTWPRRAGRIALSLAVVVFSPVAVAGAWLRGLMPNASGLATLAEGLTEPGSAPGTMRLIVAAGTFGVVCALAVIAFLPALRGGTPGPATLVVGLLVALAVVAVGLQTFSLGLVLTKGGPQRATETLAGLQYDFAFRQAQFGPGASVAALTGVILGVLGIVATVVAVTARLRITLTPRTPSSMPDGTSSAPAPAPGRVAAGVGALVVVIAIALVLAWPWMDGVLASPPSTPAGSFTTQLTTWAPAITGAVVSVGVAYLAALGIGGLRPLGRASEWLLLPFAPWLFVGAGPLTVANWQNVHNLGLIDSFPALIPPLLVSVPALLVLTLLCKGLAERAGGDFFGGVFLPSLPMAGILAGAVTLVNAHDLLWPLLVIQKPGMFTAPVAQMHQLSGYDGAAPDLGAATPLVVVAVALAALVAAQLLYLDRLAIQTNRSHARTSAA</sequence>
<evidence type="ECO:0000313" key="9">
    <source>
        <dbReference type="Proteomes" id="UP000696294"/>
    </source>
</evidence>
<comment type="caution">
    <text evidence="8">The sequence shown here is derived from an EMBL/GenBank/DDBJ whole genome shotgun (WGS) entry which is preliminary data.</text>
</comment>
<dbReference type="PANTHER" id="PTHR43227:SF8">
    <property type="entry name" value="DIACETYLCHITOBIOSE UPTAKE SYSTEM PERMEASE PROTEIN DASB"/>
    <property type="match status" value="1"/>
</dbReference>
<feature type="transmembrane region" description="Helical" evidence="7">
    <location>
        <begin position="503"/>
        <end position="525"/>
    </location>
</feature>
<feature type="transmembrane region" description="Helical" evidence="7">
    <location>
        <begin position="441"/>
        <end position="463"/>
    </location>
</feature>
<feature type="transmembrane region" description="Helical" evidence="7">
    <location>
        <begin position="376"/>
        <end position="397"/>
    </location>
</feature>
<evidence type="ECO:0000256" key="5">
    <source>
        <dbReference type="ARBA" id="ARBA00022989"/>
    </source>
</evidence>
<feature type="transmembrane region" description="Helical" evidence="7">
    <location>
        <begin position="248"/>
        <end position="270"/>
    </location>
</feature>
<dbReference type="InterPro" id="IPR050809">
    <property type="entry name" value="UgpAE/MalFG_permease"/>
</dbReference>
<keyword evidence="5 7" id="KW-1133">Transmembrane helix</keyword>
<keyword evidence="6 7" id="KW-0472">Membrane</keyword>
<dbReference type="RefSeq" id="WP_168012168.1">
    <property type="nucleotide sequence ID" value="NZ_JAATEP010000018.1"/>
</dbReference>
<feature type="transmembrane region" description="Helical" evidence="7">
    <location>
        <begin position="340"/>
        <end position="364"/>
    </location>
</feature>
<dbReference type="SUPFAM" id="SSF161098">
    <property type="entry name" value="MetI-like"/>
    <property type="match status" value="1"/>
</dbReference>
<keyword evidence="4 7" id="KW-0812">Transmembrane</keyword>
<feature type="transmembrane region" description="Helical" evidence="7">
    <location>
        <begin position="299"/>
        <end position="320"/>
    </location>
</feature>
<proteinExistence type="predicted"/>
<dbReference type="Proteomes" id="UP000696294">
    <property type="component" value="Unassembled WGS sequence"/>
</dbReference>
<feature type="transmembrane region" description="Helical" evidence="7">
    <location>
        <begin position="70"/>
        <end position="99"/>
    </location>
</feature>
<feature type="transmembrane region" description="Helical" evidence="7">
    <location>
        <begin position="409"/>
        <end position="429"/>
    </location>
</feature>
<reference evidence="8 9" key="1">
    <citation type="submission" date="2020-03" db="EMBL/GenBank/DDBJ databases">
        <title>WGS of actinomycetes isolated from Thailand.</title>
        <authorList>
            <person name="Thawai C."/>
        </authorList>
    </citation>
    <scope>NUCLEOTIDE SEQUENCE [LARGE SCALE GENOMIC DNA]</scope>
    <source>
        <strain evidence="8 9">FMUSA5-5</strain>
    </source>
</reference>
<comment type="subcellular location">
    <subcellularLocation>
        <location evidence="1">Cell membrane</location>
        <topology evidence="1">Multi-pass membrane protein</topology>
    </subcellularLocation>
</comment>
<keyword evidence="2" id="KW-0813">Transport</keyword>
<evidence type="ECO:0000256" key="1">
    <source>
        <dbReference type="ARBA" id="ARBA00004651"/>
    </source>
</evidence>
<protein>
    <submittedName>
        <fullName evidence="8">Sugar ABC transporter permease</fullName>
    </submittedName>
</protein>
<accession>A0ABX1B843</accession>
<dbReference type="InterPro" id="IPR035906">
    <property type="entry name" value="MetI-like_sf"/>
</dbReference>
<dbReference type="EMBL" id="JAATEP010000018">
    <property type="protein sequence ID" value="NJP92720.1"/>
    <property type="molecule type" value="Genomic_DNA"/>
</dbReference>
<evidence type="ECO:0000256" key="6">
    <source>
        <dbReference type="ARBA" id="ARBA00023136"/>
    </source>
</evidence>
<dbReference type="Gene3D" id="1.10.3720.10">
    <property type="entry name" value="MetI-like"/>
    <property type="match status" value="2"/>
</dbReference>
<evidence type="ECO:0000256" key="3">
    <source>
        <dbReference type="ARBA" id="ARBA00022475"/>
    </source>
</evidence>
<evidence type="ECO:0000256" key="7">
    <source>
        <dbReference type="SAM" id="Phobius"/>
    </source>
</evidence>
<evidence type="ECO:0000256" key="4">
    <source>
        <dbReference type="ARBA" id="ARBA00022692"/>
    </source>
</evidence>
<evidence type="ECO:0000256" key="2">
    <source>
        <dbReference type="ARBA" id="ARBA00022448"/>
    </source>
</evidence>
<dbReference type="PANTHER" id="PTHR43227">
    <property type="entry name" value="BLL4140 PROTEIN"/>
    <property type="match status" value="1"/>
</dbReference>
<keyword evidence="9" id="KW-1185">Reference proteome</keyword>
<feature type="transmembrane region" description="Helical" evidence="7">
    <location>
        <begin position="111"/>
        <end position="131"/>
    </location>
</feature>
<evidence type="ECO:0000313" key="8">
    <source>
        <dbReference type="EMBL" id="NJP92720.1"/>
    </source>
</evidence>
<feature type="transmembrane region" description="Helical" evidence="7">
    <location>
        <begin position="191"/>
        <end position="216"/>
    </location>
</feature>